<dbReference type="Pfam" id="PF02653">
    <property type="entry name" value="BPD_transp_2"/>
    <property type="match status" value="1"/>
</dbReference>
<dbReference type="PANTHER" id="PTHR32196">
    <property type="entry name" value="ABC TRANSPORTER PERMEASE PROTEIN YPHD-RELATED-RELATED"/>
    <property type="match status" value="1"/>
</dbReference>
<gene>
    <name evidence="7" type="ORF">SAMN04490355_100149</name>
</gene>
<keyword evidence="4 6" id="KW-1133">Transmembrane helix</keyword>
<dbReference type="GO" id="GO:0022857">
    <property type="term" value="F:transmembrane transporter activity"/>
    <property type="evidence" value="ECO:0007669"/>
    <property type="project" value="InterPro"/>
</dbReference>
<dbReference type="AlphaFoldDB" id="A0A1I4GMU1"/>
<dbReference type="EMBL" id="FOTS01000001">
    <property type="protein sequence ID" value="SFL31285.1"/>
    <property type="molecule type" value="Genomic_DNA"/>
</dbReference>
<dbReference type="RefSeq" id="WP_090931789.1">
    <property type="nucleotide sequence ID" value="NZ_FOTS01000001.1"/>
</dbReference>
<feature type="transmembrane region" description="Helical" evidence="6">
    <location>
        <begin position="183"/>
        <end position="202"/>
    </location>
</feature>
<evidence type="ECO:0000256" key="6">
    <source>
        <dbReference type="SAM" id="Phobius"/>
    </source>
</evidence>
<accession>A0A1I4GMU1</accession>
<keyword evidence="8" id="KW-1185">Reference proteome</keyword>
<feature type="transmembrane region" description="Helical" evidence="6">
    <location>
        <begin position="102"/>
        <end position="127"/>
    </location>
</feature>
<evidence type="ECO:0000256" key="1">
    <source>
        <dbReference type="ARBA" id="ARBA00004651"/>
    </source>
</evidence>
<evidence type="ECO:0000256" key="5">
    <source>
        <dbReference type="ARBA" id="ARBA00023136"/>
    </source>
</evidence>
<dbReference type="OrthoDB" id="9813906at2"/>
<dbReference type="PANTHER" id="PTHR32196:SF18">
    <property type="entry name" value="GALACTOSE_METHYL GALACTOSIDE IMPORT PERMEASE PROTEIN MGLC"/>
    <property type="match status" value="1"/>
</dbReference>
<dbReference type="NCBIfam" id="NF007014">
    <property type="entry name" value="PRK09478.1"/>
    <property type="match status" value="1"/>
</dbReference>
<proteinExistence type="predicted"/>
<dbReference type="InterPro" id="IPR001851">
    <property type="entry name" value="ABC_transp_permease"/>
</dbReference>
<feature type="transmembrane region" description="Helical" evidence="6">
    <location>
        <begin position="223"/>
        <end position="249"/>
    </location>
</feature>
<name>A0A1I4GMU1_9FIRM</name>
<evidence type="ECO:0000256" key="2">
    <source>
        <dbReference type="ARBA" id="ARBA00022475"/>
    </source>
</evidence>
<evidence type="ECO:0000256" key="3">
    <source>
        <dbReference type="ARBA" id="ARBA00022692"/>
    </source>
</evidence>
<feature type="transmembrane region" description="Helical" evidence="6">
    <location>
        <begin position="134"/>
        <end position="152"/>
    </location>
</feature>
<feature type="transmembrane region" description="Helical" evidence="6">
    <location>
        <begin position="269"/>
        <end position="300"/>
    </location>
</feature>
<keyword evidence="3 6" id="KW-0812">Transmembrane</keyword>
<dbReference type="GO" id="GO:0005886">
    <property type="term" value="C:plasma membrane"/>
    <property type="evidence" value="ECO:0007669"/>
    <property type="project" value="UniProtKB-SubCell"/>
</dbReference>
<keyword evidence="5 6" id="KW-0472">Membrane</keyword>
<protein>
    <submittedName>
        <fullName evidence="7">Methyl-galactoside transport system permease protein</fullName>
    </submittedName>
</protein>
<evidence type="ECO:0000256" key="4">
    <source>
        <dbReference type="ARBA" id="ARBA00022989"/>
    </source>
</evidence>
<dbReference type="STRING" id="1123291.SAMN04490355_100149"/>
<reference evidence="8" key="1">
    <citation type="submission" date="2016-10" db="EMBL/GenBank/DDBJ databases">
        <authorList>
            <person name="Varghese N."/>
            <person name="Submissions S."/>
        </authorList>
    </citation>
    <scope>NUCLEOTIDE SEQUENCE [LARGE SCALE GENOMIC DNA]</scope>
    <source>
        <strain evidence="8">DSM 13327</strain>
    </source>
</reference>
<evidence type="ECO:0000313" key="7">
    <source>
        <dbReference type="EMBL" id="SFL31285.1"/>
    </source>
</evidence>
<organism evidence="7 8">
    <name type="scientific">Pelosinus propionicus DSM 13327</name>
    <dbReference type="NCBI Taxonomy" id="1123291"/>
    <lineage>
        <taxon>Bacteria</taxon>
        <taxon>Bacillati</taxon>
        <taxon>Bacillota</taxon>
        <taxon>Negativicutes</taxon>
        <taxon>Selenomonadales</taxon>
        <taxon>Sporomusaceae</taxon>
        <taxon>Pelosinus</taxon>
    </lineage>
</organism>
<evidence type="ECO:0000313" key="8">
    <source>
        <dbReference type="Proteomes" id="UP000199520"/>
    </source>
</evidence>
<comment type="subcellular location">
    <subcellularLocation>
        <location evidence="1">Cell membrane</location>
        <topology evidence="1">Multi-pass membrane protein</topology>
    </subcellularLocation>
</comment>
<keyword evidence="2" id="KW-1003">Cell membrane</keyword>
<feature type="transmembrane region" description="Helical" evidence="6">
    <location>
        <begin position="12"/>
        <end position="31"/>
    </location>
</feature>
<sequence>MNFDTKKLNEFFLQYAIYGVLIVLIIAIAIYNSNFLSINTLRDILMQSSTRVIIALGAGFVLITAGVDLSAGRVVGLAAVLSGSMLQIADYSRRFFPNLPDLPIWIPILVAVIGGLIVGILNGWIVAKFSVPPFIATLGTYVMVYGVNSIYFDMKPNESQPIGGLRPDFTIIGSGSIGSGPYAIPYIVLIALIVAFVVWVIFNKTKLGKNMYAIGGNINAAKVSGINVGLNLIMIYAIAGALYGFAGVLEAARTGGATNNYGNMYELDAIAACVVGGVSTTGGIGTVPGILVGVVIFTVINYGLTFVGMNPYWQLIIKGLIIVSAVAVDIRKYISRT</sequence>
<dbReference type="Proteomes" id="UP000199520">
    <property type="component" value="Unassembled WGS sequence"/>
</dbReference>
<dbReference type="CDD" id="cd06579">
    <property type="entry name" value="TM_PBP1_transp_AraH_like"/>
    <property type="match status" value="1"/>
</dbReference>
<feature type="transmembrane region" description="Helical" evidence="6">
    <location>
        <begin position="52"/>
        <end position="82"/>
    </location>
</feature>